<proteinExistence type="predicted"/>
<sequence>MLRQSVPDDVVSLKGIEGVPDCSSFANPAFQEIIGDGWFDLVAKFDSDCDDDYQSVLDDVVFVNGIEGIHGCSSIANPAFLGSVEESVYDDVVSLKGIDGRLRPNFPIKNANHENSFLLTKTYETSVLFR</sequence>
<dbReference type="Proteomes" id="UP000634136">
    <property type="component" value="Unassembled WGS sequence"/>
</dbReference>
<name>A0A834X0L1_9FABA</name>
<keyword evidence="2" id="KW-1185">Reference proteome</keyword>
<dbReference type="AlphaFoldDB" id="A0A834X0L1"/>
<evidence type="ECO:0000313" key="1">
    <source>
        <dbReference type="EMBL" id="KAF7835318.1"/>
    </source>
</evidence>
<protein>
    <submittedName>
        <fullName evidence="1">Plant/F14N23-31 protein</fullName>
    </submittedName>
</protein>
<evidence type="ECO:0000313" key="2">
    <source>
        <dbReference type="Proteomes" id="UP000634136"/>
    </source>
</evidence>
<reference evidence="1" key="1">
    <citation type="submission" date="2020-09" db="EMBL/GenBank/DDBJ databases">
        <title>Genome-Enabled Discovery of Anthraquinone Biosynthesis in Senna tora.</title>
        <authorList>
            <person name="Kang S.-H."/>
            <person name="Pandey R.P."/>
            <person name="Lee C.-M."/>
            <person name="Sim J.-S."/>
            <person name="Jeong J.-T."/>
            <person name="Choi B.-S."/>
            <person name="Jung M."/>
            <person name="Ginzburg D."/>
            <person name="Zhao K."/>
            <person name="Won S.Y."/>
            <person name="Oh T.-J."/>
            <person name="Yu Y."/>
            <person name="Kim N.-H."/>
            <person name="Lee O.R."/>
            <person name="Lee T.-H."/>
            <person name="Bashyal P."/>
            <person name="Kim T.-S."/>
            <person name="Lee W.-H."/>
            <person name="Kawkins C."/>
            <person name="Kim C.-K."/>
            <person name="Kim J.S."/>
            <person name="Ahn B.O."/>
            <person name="Rhee S.Y."/>
            <person name="Sohng J.K."/>
        </authorList>
    </citation>
    <scope>NUCLEOTIDE SEQUENCE</scope>
    <source>
        <tissue evidence="1">Leaf</tissue>
    </source>
</reference>
<accession>A0A834X0L1</accession>
<gene>
    <name evidence="1" type="ORF">G2W53_010177</name>
</gene>
<comment type="caution">
    <text evidence="1">The sequence shown here is derived from an EMBL/GenBank/DDBJ whole genome shotgun (WGS) entry which is preliminary data.</text>
</comment>
<dbReference type="EMBL" id="JAAIUW010000004">
    <property type="protein sequence ID" value="KAF7835318.1"/>
    <property type="molecule type" value="Genomic_DNA"/>
</dbReference>
<organism evidence="1 2">
    <name type="scientific">Senna tora</name>
    <dbReference type="NCBI Taxonomy" id="362788"/>
    <lineage>
        <taxon>Eukaryota</taxon>
        <taxon>Viridiplantae</taxon>
        <taxon>Streptophyta</taxon>
        <taxon>Embryophyta</taxon>
        <taxon>Tracheophyta</taxon>
        <taxon>Spermatophyta</taxon>
        <taxon>Magnoliopsida</taxon>
        <taxon>eudicotyledons</taxon>
        <taxon>Gunneridae</taxon>
        <taxon>Pentapetalae</taxon>
        <taxon>rosids</taxon>
        <taxon>fabids</taxon>
        <taxon>Fabales</taxon>
        <taxon>Fabaceae</taxon>
        <taxon>Caesalpinioideae</taxon>
        <taxon>Cassia clade</taxon>
        <taxon>Senna</taxon>
    </lineage>
</organism>